<keyword evidence="3" id="KW-1185">Reference proteome</keyword>
<gene>
    <name evidence="2" type="ORF">B0I32_108239</name>
</gene>
<dbReference type="EMBL" id="PVNG01000008">
    <property type="protein sequence ID" value="PRX64878.1"/>
    <property type="molecule type" value="Genomic_DNA"/>
</dbReference>
<sequence>MFQRKLAILVLALSTLTGASVGTAAQIDAQQQAPVSVQAGECEWC</sequence>
<dbReference type="AlphaFoldDB" id="A0A2T0MZT5"/>
<evidence type="ECO:0000313" key="3">
    <source>
        <dbReference type="Proteomes" id="UP000238312"/>
    </source>
</evidence>
<protein>
    <submittedName>
        <fullName evidence="2">Uncharacterized protein</fullName>
    </submittedName>
</protein>
<reference evidence="2 3" key="1">
    <citation type="submission" date="2018-03" db="EMBL/GenBank/DDBJ databases">
        <title>Genomic Encyclopedia of Type Strains, Phase III (KMG-III): the genomes of soil and plant-associated and newly described type strains.</title>
        <authorList>
            <person name="Whitman W."/>
        </authorList>
    </citation>
    <scope>NUCLEOTIDE SEQUENCE [LARGE SCALE GENOMIC DNA]</scope>
    <source>
        <strain evidence="2 3">CGMCC 4.7104</strain>
    </source>
</reference>
<evidence type="ECO:0000313" key="2">
    <source>
        <dbReference type="EMBL" id="PRX64878.1"/>
    </source>
</evidence>
<name>A0A2T0MZT5_9ACTN</name>
<proteinExistence type="predicted"/>
<dbReference type="Proteomes" id="UP000238312">
    <property type="component" value="Unassembled WGS sequence"/>
</dbReference>
<accession>A0A2T0MZT5</accession>
<organism evidence="2 3">
    <name type="scientific">Nonomuraea fuscirosea</name>
    <dbReference type="NCBI Taxonomy" id="1291556"/>
    <lineage>
        <taxon>Bacteria</taxon>
        <taxon>Bacillati</taxon>
        <taxon>Actinomycetota</taxon>
        <taxon>Actinomycetes</taxon>
        <taxon>Streptosporangiales</taxon>
        <taxon>Streptosporangiaceae</taxon>
        <taxon>Nonomuraea</taxon>
    </lineage>
</organism>
<evidence type="ECO:0000256" key="1">
    <source>
        <dbReference type="SAM" id="SignalP"/>
    </source>
</evidence>
<comment type="caution">
    <text evidence="2">The sequence shown here is derived from an EMBL/GenBank/DDBJ whole genome shotgun (WGS) entry which is preliminary data.</text>
</comment>
<dbReference type="RefSeq" id="WP_181307583.1">
    <property type="nucleotide sequence ID" value="NZ_CP109074.1"/>
</dbReference>
<keyword evidence="1" id="KW-0732">Signal</keyword>
<feature type="chain" id="PRO_5015679850" evidence="1">
    <location>
        <begin position="25"/>
        <end position="45"/>
    </location>
</feature>
<feature type="signal peptide" evidence="1">
    <location>
        <begin position="1"/>
        <end position="24"/>
    </location>
</feature>